<dbReference type="Gene3D" id="1.20.58.780">
    <property type="match status" value="1"/>
</dbReference>
<keyword evidence="3" id="KW-1185">Reference proteome</keyword>
<evidence type="ECO:0000313" key="2">
    <source>
        <dbReference type="EMBL" id="SFQ52944.1"/>
    </source>
</evidence>
<feature type="region of interest" description="Disordered" evidence="1">
    <location>
        <begin position="31"/>
        <end position="115"/>
    </location>
</feature>
<organism evidence="2 3">
    <name type="scientific">Psychrobacillus psychrotolerans</name>
    <dbReference type="NCBI Taxonomy" id="126156"/>
    <lineage>
        <taxon>Bacteria</taxon>
        <taxon>Bacillati</taxon>
        <taxon>Bacillota</taxon>
        <taxon>Bacilli</taxon>
        <taxon>Bacillales</taxon>
        <taxon>Bacillaceae</taxon>
        <taxon>Psychrobacillus</taxon>
    </lineage>
</organism>
<protein>
    <recommendedName>
        <fullName evidence="4">SbsC C-terminal domain-containing protein</fullName>
    </recommendedName>
</protein>
<dbReference type="STRING" id="126156.SAMN05421670_2519"/>
<feature type="compositionally biased region" description="Basic and acidic residues" evidence="1">
    <location>
        <begin position="87"/>
        <end position="115"/>
    </location>
</feature>
<dbReference type="RefSeq" id="WP_093537239.1">
    <property type="nucleotide sequence ID" value="NZ_FOXU01000004.1"/>
</dbReference>
<gene>
    <name evidence="2" type="ORF">SAMN05421670_2519</name>
</gene>
<feature type="compositionally biased region" description="Basic and acidic residues" evidence="1">
    <location>
        <begin position="31"/>
        <end position="80"/>
    </location>
</feature>
<sequence length="282" mass="31664">MKINTFKLTAATALLSTTIFGVPLMGEAHVNGDGRDGGHKEGKSSHQMMDRKQERKEQRLGTNHRNYDNWDKKEDLKFNDKNTSNKMLDKVKNNSGEGKDKEANTKKKGDTKIQNKPEKVKYEPKVPLVTYTEADAYGKDTILPLIAGLETAKANLDWETLAKNYHLLSNELKKGTKVFYKADGKANRNKLIATYKAPAQEKRAELALTLSIYMGVENIEAELETENIGEAALKLRKLKMLIEKLGNTENNALLTDLVAKVNTLESKINTKNSMSYYKPVSL</sequence>
<evidence type="ECO:0000256" key="1">
    <source>
        <dbReference type="SAM" id="MobiDB-lite"/>
    </source>
</evidence>
<dbReference type="Proteomes" id="UP000198734">
    <property type="component" value="Unassembled WGS sequence"/>
</dbReference>
<accession>A0A1I5Z926</accession>
<reference evidence="3" key="1">
    <citation type="submission" date="2016-10" db="EMBL/GenBank/DDBJ databases">
        <authorList>
            <person name="Varghese N."/>
            <person name="Submissions S."/>
        </authorList>
    </citation>
    <scope>NUCLEOTIDE SEQUENCE [LARGE SCALE GENOMIC DNA]</scope>
    <source>
        <strain evidence="3">DSM 11706</strain>
    </source>
</reference>
<proteinExistence type="predicted"/>
<dbReference type="EMBL" id="FOXU01000004">
    <property type="protein sequence ID" value="SFQ52944.1"/>
    <property type="molecule type" value="Genomic_DNA"/>
</dbReference>
<evidence type="ECO:0000313" key="3">
    <source>
        <dbReference type="Proteomes" id="UP000198734"/>
    </source>
</evidence>
<evidence type="ECO:0008006" key="4">
    <source>
        <dbReference type="Google" id="ProtNLM"/>
    </source>
</evidence>
<dbReference type="AlphaFoldDB" id="A0A1I5Z926"/>
<dbReference type="OrthoDB" id="2971920at2"/>
<name>A0A1I5Z926_9BACI</name>